<gene>
    <name evidence="2" type="ORF">Tco_1082842</name>
</gene>
<protein>
    <submittedName>
        <fullName evidence="2">Uncharacterized protein</fullName>
    </submittedName>
</protein>
<dbReference type="Proteomes" id="UP001151760">
    <property type="component" value="Unassembled WGS sequence"/>
</dbReference>
<dbReference type="EMBL" id="BQNB010020255">
    <property type="protein sequence ID" value="GJT93997.1"/>
    <property type="molecule type" value="Genomic_DNA"/>
</dbReference>
<proteinExistence type="predicted"/>
<keyword evidence="1" id="KW-0472">Membrane</keyword>
<accession>A0ABQ5I3R4</accession>
<organism evidence="2 3">
    <name type="scientific">Tanacetum coccineum</name>
    <dbReference type="NCBI Taxonomy" id="301880"/>
    <lineage>
        <taxon>Eukaryota</taxon>
        <taxon>Viridiplantae</taxon>
        <taxon>Streptophyta</taxon>
        <taxon>Embryophyta</taxon>
        <taxon>Tracheophyta</taxon>
        <taxon>Spermatophyta</taxon>
        <taxon>Magnoliopsida</taxon>
        <taxon>eudicotyledons</taxon>
        <taxon>Gunneridae</taxon>
        <taxon>Pentapetalae</taxon>
        <taxon>asterids</taxon>
        <taxon>campanulids</taxon>
        <taxon>Asterales</taxon>
        <taxon>Asteraceae</taxon>
        <taxon>Asteroideae</taxon>
        <taxon>Anthemideae</taxon>
        <taxon>Anthemidinae</taxon>
        <taxon>Tanacetum</taxon>
    </lineage>
</organism>
<keyword evidence="1" id="KW-0812">Transmembrane</keyword>
<evidence type="ECO:0000313" key="3">
    <source>
        <dbReference type="Proteomes" id="UP001151760"/>
    </source>
</evidence>
<sequence length="234" mass="24979">MTSRLGYVFRPARMRGCDRLVIRAKVIEKPASAIAISSDSLDESVGSPPSQVIHFGDIPTVIPSTYVVALVFLLLLLVISSDALVVETTLVASPGLFFEAPRFLDGTTISGSLLLLPLSVGGVGNSGQSIIICVSYCYCYLPRPGSSNGLRFLSTLGGFSFWLSSKHSHLIGPLILSSVSEFSSFVFLSKFHNLGVGLLFAGRLSGLCECELELEIVCERELGARAGAYVVEVV</sequence>
<reference evidence="2" key="1">
    <citation type="journal article" date="2022" name="Int. J. Mol. Sci.">
        <title>Draft Genome of Tanacetum Coccineum: Genomic Comparison of Closely Related Tanacetum-Family Plants.</title>
        <authorList>
            <person name="Yamashiro T."/>
            <person name="Shiraishi A."/>
            <person name="Nakayama K."/>
            <person name="Satake H."/>
        </authorList>
    </citation>
    <scope>NUCLEOTIDE SEQUENCE</scope>
</reference>
<keyword evidence="3" id="KW-1185">Reference proteome</keyword>
<feature type="transmembrane region" description="Helical" evidence="1">
    <location>
        <begin position="66"/>
        <end position="86"/>
    </location>
</feature>
<evidence type="ECO:0000256" key="1">
    <source>
        <dbReference type="SAM" id="Phobius"/>
    </source>
</evidence>
<name>A0ABQ5I3R4_9ASTR</name>
<keyword evidence="1" id="KW-1133">Transmembrane helix</keyword>
<evidence type="ECO:0000313" key="2">
    <source>
        <dbReference type="EMBL" id="GJT93997.1"/>
    </source>
</evidence>
<reference evidence="2" key="2">
    <citation type="submission" date="2022-01" db="EMBL/GenBank/DDBJ databases">
        <authorList>
            <person name="Yamashiro T."/>
            <person name="Shiraishi A."/>
            <person name="Satake H."/>
            <person name="Nakayama K."/>
        </authorList>
    </citation>
    <scope>NUCLEOTIDE SEQUENCE</scope>
</reference>
<comment type="caution">
    <text evidence="2">The sequence shown here is derived from an EMBL/GenBank/DDBJ whole genome shotgun (WGS) entry which is preliminary data.</text>
</comment>